<dbReference type="EMBL" id="JARAVY010000002">
    <property type="protein sequence ID" value="MDX2908620.1"/>
    <property type="molecule type" value="Genomic_DNA"/>
</dbReference>
<feature type="region of interest" description="Disordered" evidence="1">
    <location>
        <begin position="548"/>
        <end position="571"/>
    </location>
</feature>
<evidence type="ECO:0000313" key="4">
    <source>
        <dbReference type="Proteomes" id="UP001271723"/>
    </source>
</evidence>
<organism evidence="3 4">
    <name type="scientific">Streptomyces griseiscabiei</name>
    <dbReference type="NCBI Taxonomy" id="2993540"/>
    <lineage>
        <taxon>Bacteria</taxon>
        <taxon>Bacillati</taxon>
        <taxon>Actinomycetota</taxon>
        <taxon>Actinomycetes</taxon>
        <taxon>Kitasatosporales</taxon>
        <taxon>Streptomycetaceae</taxon>
        <taxon>Streptomyces</taxon>
    </lineage>
</organism>
<proteinExistence type="predicted"/>
<feature type="region of interest" description="Disordered" evidence="1">
    <location>
        <begin position="122"/>
        <end position="183"/>
    </location>
</feature>
<comment type="caution">
    <text evidence="3">The sequence shown here is derived from an EMBL/GenBank/DDBJ whole genome shotgun (WGS) entry which is preliminary data.</text>
</comment>
<feature type="compositionally biased region" description="Low complexity" evidence="1">
    <location>
        <begin position="327"/>
        <end position="349"/>
    </location>
</feature>
<gene>
    <name evidence="3" type="ORF">PV517_07880</name>
</gene>
<reference evidence="3 4" key="1">
    <citation type="journal article" date="2023" name="Microb. Genom.">
        <title>Mesoterricola silvestris gen. nov., sp. nov., Mesoterricola sediminis sp. nov., Geothrix oryzae sp. nov., Geothrix edaphica sp. nov., Geothrix rubra sp. nov., and Geothrix limicola sp. nov., six novel members of Acidobacteriota isolated from soils.</title>
        <authorList>
            <person name="Weisberg A.J."/>
            <person name="Pearce E."/>
            <person name="Kramer C.G."/>
            <person name="Chang J.H."/>
            <person name="Clarke C.R."/>
        </authorList>
    </citation>
    <scope>NUCLEOTIDE SEQUENCE [LARGE SCALE GENOMIC DNA]</scope>
    <source>
        <strain evidence="3 4">NRRL_B-2795</strain>
    </source>
</reference>
<accession>A0ABU4KZI4</accession>
<protein>
    <submittedName>
        <fullName evidence="3">DUF4157 domain-containing protein</fullName>
    </submittedName>
</protein>
<dbReference type="InterPro" id="IPR025295">
    <property type="entry name" value="eCIS_core_dom"/>
</dbReference>
<feature type="compositionally biased region" description="Low complexity" evidence="1">
    <location>
        <begin position="244"/>
        <end position="297"/>
    </location>
</feature>
<dbReference type="Proteomes" id="UP001271723">
    <property type="component" value="Unassembled WGS sequence"/>
</dbReference>
<feature type="compositionally biased region" description="Polar residues" evidence="1">
    <location>
        <begin position="311"/>
        <end position="320"/>
    </location>
</feature>
<feature type="region of interest" description="Disordered" evidence="1">
    <location>
        <begin position="1"/>
        <end position="41"/>
    </location>
</feature>
<evidence type="ECO:0000259" key="2">
    <source>
        <dbReference type="Pfam" id="PF13699"/>
    </source>
</evidence>
<feature type="domain" description="eCIS core" evidence="2">
    <location>
        <begin position="51"/>
        <end position="122"/>
    </location>
</feature>
<keyword evidence="4" id="KW-1185">Reference proteome</keyword>
<evidence type="ECO:0000313" key="3">
    <source>
        <dbReference type="EMBL" id="MDX2908620.1"/>
    </source>
</evidence>
<feature type="compositionally biased region" description="Basic and acidic residues" evidence="1">
    <location>
        <begin position="137"/>
        <end position="151"/>
    </location>
</feature>
<evidence type="ECO:0000256" key="1">
    <source>
        <dbReference type="SAM" id="MobiDB-lite"/>
    </source>
</evidence>
<feature type="compositionally biased region" description="Basic and acidic residues" evidence="1">
    <location>
        <begin position="350"/>
        <end position="362"/>
    </location>
</feature>
<name>A0ABU4KZI4_9ACTN</name>
<dbReference type="Pfam" id="PF13699">
    <property type="entry name" value="eCIS_core"/>
    <property type="match status" value="1"/>
</dbReference>
<sequence length="894" mass="93326">MAALQSTAGNAAVQRALARERHEHGAGCGHPEAAPVQRSSVADVVSGAGRPLAADVRADMEQRLGADFSDVRLHTDSVAQRSAAEIGARAYTSGSHVVVGAGGADKHTLAHELTHVVQQRSGPVAGTDNGAGLRVSDPSDRFEREAEDTARRVMSGPAPRGGLPDTDAAPATGGGDSGPALPVQRAFSGALHGYTTPQALARLKELFPGSNPGWTKVDAARRSTVDYDSFDALASVACAQPPRSGAATASTVTPAPAPGASTASGRAPASATALEATSDSGATSASATAPGTTTAPGRQRPAVRPKPTTVAGPQSASTAPRRQDPQVPAHAPVSASAPPVGTTAPAAAVEESKKRTGERISPEDFAANSAQARSELEDELLAPRRYLRPNAARRLDEAALEQMAHSVNITNRTKVLPILIDQLYSCLEWTGRAPIAVFTHEAQGKGDLMLGVKTADALRETFPRTGANKNDIALLTAGAAHTRQPGVFEDAAHPFAVLGGSDATPAAPPLARDEAPTHVVVAPQLSATKKFQQSVGGWGSTVSAMTEYSKKESPPPGATGTGHTTGLGPDEVGITFDAGLRHYKQQQDGITGEAEKRAARLENIHALKSAELLTALFPEEQEKTARDFAAAASSRLYFAYSNKSAVRFALTVAEIENGRDNDVHVVQSSPTQGPTELDGTMRRDLAALGVARVRLVTVTAGRPAPAISVQETGGDGKTMHWITADRVPHDDMLTLIKASEPIVMTTGNQSTSEALSAGKTILYESIGMEQSRAFRESLYGGAGVGASDKADIAAVSRDYDDRRSAAPGQPEFKAAAAALGRMQEQDRMGAFSDKASATKDLGRWIGGQHLRDYLMRTPLRAELESEEAKLKSAGRKPEAYGHFVDHLLSLPGEE</sequence>
<feature type="region of interest" description="Disordered" evidence="1">
    <location>
        <begin position="243"/>
        <end position="374"/>
    </location>
</feature>